<accession>A0A1F4X8P2</accession>
<gene>
    <name evidence="4" type="ORF">A2619_03170</name>
</gene>
<dbReference type="GO" id="GO:0005524">
    <property type="term" value="F:ATP binding"/>
    <property type="evidence" value="ECO:0007669"/>
    <property type="project" value="UniProtKB-KW"/>
</dbReference>
<proteinExistence type="predicted"/>
<dbReference type="EMBL" id="MEWG01000008">
    <property type="protein sequence ID" value="OGC78054.1"/>
    <property type="molecule type" value="Genomic_DNA"/>
</dbReference>
<evidence type="ECO:0000313" key="4">
    <source>
        <dbReference type="EMBL" id="OGC78054.1"/>
    </source>
</evidence>
<evidence type="ECO:0000256" key="3">
    <source>
        <dbReference type="ARBA" id="ARBA00022840"/>
    </source>
</evidence>
<keyword evidence="1" id="KW-0436">Ligase</keyword>
<dbReference type="InterPro" id="IPR009080">
    <property type="entry name" value="tRNAsynth_Ia_anticodon-bd"/>
</dbReference>
<protein>
    <submittedName>
        <fullName evidence="4">Uncharacterized protein</fullName>
    </submittedName>
</protein>
<name>A0A1F4X8P2_UNCKA</name>
<dbReference type="Proteomes" id="UP000176815">
    <property type="component" value="Unassembled WGS sequence"/>
</dbReference>
<dbReference type="GO" id="GO:0004812">
    <property type="term" value="F:aminoacyl-tRNA ligase activity"/>
    <property type="evidence" value="ECO:0007669"/>
    <property type="project" value="InterPro"/>
</dbReference>
<keyword evidence="2" id="KW-0547">Nucleotide-binding</keyword>
<keyword evidence="3" id="KW-0067">ATP-binding</keyword>
<sequence>MFTEISAELELEGKLREFVRKIQELRKESGLSVSDIVGVVYESNDQNKAIVDKYADEIKKKVSANSLIAGDTFSIKR</sequence>
<evidence type="ECO:0000313" key="5">
    <source>
        <dbReference type="Proteomes" id="UP000176815"/>
    </source>
</evidence>
<dbReference type="Pfam" id="PF19302">
    <property type="entry name" value="DUF5915"/>
    <property type="match status" value="1"/>
</dbReference>
<reference evidence="4 5" key="1">
    <citation type="journal article" date="2016" name="Nat. Commun.">
        <title>Thousands of microbial genomes shed light on interconnected biogeochemical processes in an aquifer system.</title>
        <authorList>
            <person name="Anantharaman K."/>
            <person name="Brown C.T."/>
            <person name="Hug L.A."/>
            <person name="Sharon I."/>
            <person name="Castelle C.J."/>
            <person name="Probst A.J."/>
            <person name="Thomas B.C."/>
            <person name="Singh A."/>
            <person name="Wilkins M.J."/>
            <person name="Karaoz U."/>
            <person name="Brodie E.L."/>
            <person name="Williams K.H."/>
            <person name="Hubbard S.S."/>
            <person name="Banfield J.F."/>
        </authorList>
    </citation>
    <scope>NUCLEOTIDE SEQUENCE [LARGE SCALE GENOMIC DNA]</scope>
</reference>
<organism evidence="4 5">
    <name type="scientific">candidate division WWE3 bacterium RIFOXYD1_FULL_39_9</name>
    <dbReference type="NCBI Taxonomy" id="1802649"/>
    <lineage>
        <taxon>Bacteria</taxon>
        <taxon>Katanobacteria</taxon>
    </lineage>
</organism>
<dbReference type="AlphaFoldDB" id="A0A1F4X8P2"/>
<comment type="caution">
    <text evidence="4">The sequence shown here is derived from an EMBL/GenBank/DDBJ whole genome shotgun (WGS) entry which is preliminary data.</text>
</comment>
<evidence type="ECO:0000256" key="2">
    <source>
        <dbReference type="ARBA" id="ARBA00022741"/>
    </source>
</evidence>
<dbReference type="SUPFAM" id="SSF47323">
    <property type="entry name" value="Anticodon-binding domain of a subclass of class I aminoacyl-tRNA synthetases"/>
    <property type="match status" value="1"/>
</dbReference>
<dbReference type="GO" id="GO:0006418">
    <property type="term" value="P:tRNA aminoacylation for protein translation"/>
    <property type="evidence" value="ECO:0007669"/>
    <property type="project" value="InterPro"/>
</dbReference>
<evidence type="ECO:0000256" key="1">
    <source>
        <dbReference type="ARBA" id="ARBA00022598"/>
    </source>
</evidence>